<dbReference type="PANTHER" id="PTHR30250:SF26">
    <property type="entry name" value="PSMA PROTEIN"/>
    <property type="match status" value="1"/>
</dbReference>
<accession>A0ABU7LGK5</accession>
<evidence type="ECO:0000256" key="6">
    <source>
        <dbReference type="SAM" id="Phobius"/>
    </source>
</evidence>
<evidence type="ECO:0000256" key="4">
    <source>
        <dbReference type="ARBA" id="ARBA00022989"/>
    </source>
</evidence>
<keyword evidence="5 6" id="KW-0472">Membrane</keyword>
<evidence type="ECO:0000313" key="8">
    <source>
        <dbReference type="Proteomes" id="UP001336020"/>
    </source>
</evidence>
<dbReference type="Proteomes" id="UP001336020">
    <property type="component" value="Unassembled WGS sequence"/>
</dbReference>
<evidence type="ECO:0000256" key="1">
    <source>
        <dbReference type="ARBA" id="ARBA00004651"/>
    </source>
</evidence>
<dbReference type="RefSeq" id="WP_330135576.1">
    <property type="nucleotide sequence ID" value="NZ_JAUTXY010000012.1"/>
</dbReference>
<feature type="transmembrane region" description="Helical" evidence="6">
    <location>
        <begin position="358"/>
        <end position="379"/>
    </location>
</feature>
<gene>
    <name evidence="7" type="ORF">Q7514_22975</name>
</gene>
<feature type="transmembrane region" description="Helical" evidence="6">
    <location>
        <begin position="327"/>
        <end position="346"/>
    </location>
</feature>
<sequence>MSLLAKAIKGGRRIGWSAAAQIASNGSNFILTVLIARALEVQSLGLFAILMSVNGFAIGIVRAWTSEPMIFKEASIRRLRSEARRSASLAMASLAGACIGFLAGLTIYLVSGDEWLALAFGVSLPFSIAQDSVRFSLVDAGKASHAFVAEVLWLLTEVLIILSFPKTMPFAAYVGAWGAGAALSVGFGYWRLRPRLSIRLIGSWIRSVRNVGSIYAVDYLAAGGLTAGVTFIVSAIAGLEAAGWLRAAQMLLMPLSVFTLGMNFALVPEVTRYASNGDVRSMKRLPVLYGLVVLAISIVCVTVYHFVPHTIIVQLMGDAAIGGMEVLPYAAVALAVSAISVGPGLVLRAVGRVRASMLIKVVAAPITLLAVATGASFGGAVGSQWGLAGGTALRGTWSWGLMLTSTSSRPKKQVEGIR</sequence>
<protein>
    <recommendedName>
        <fullName evidence="9">O-antigen/teichoic acid export membrane protein</fullName>
    </recommendedName>
</protein>
<feature type="transmembrane region" description="Helical" evidence="6">
    <location>
        <begin position="45"/>
        <end position="65"/>
    </location>
</feature>
<dbReference type="EMBL" id="JAUTXY010000012">
    <property type="protein sequence ID" value="MEE2060389.1"/>
    <property type="molecule type" value="Genomic_DNA"/>
</dbReference>
<keyword evidence="2" id="KW-1003">Cell membrane</keyword>
<proteinExistence type="predicted"/>
<dbReference type="InterPro" id="IPR050833">
    <property type="entry name" value="Poly_Biosynth_Transport"/>
</dbReference>
<keyword evidence="4 6" id="KW-1133">Transmembrane helix</keyword>
<evidence type="ECO:0000256" key="2">
    <source>
        <dbReference type="ARBA" id="ARBA00022475"/>
    </source>
</evidence>
<evidence type="ECO:0000313" key="7">
    <source>
        <dbReference type="EMBL" id="MEE2060389.1"/>
    </source>
</evidence>
<reference evidence="7 8" key="1">
    <citation type="submission" date="2023-07" db="EMBL/GenBank/DDBJ databases">
        <authorList>
            <person name="Girao M."/>
            <person name="Carvalho M.F."/>
        </authorList>
    </citation>
    <scope>NUCLEOTIDE SEQUENCE [LARGE SCALE GENOMIC DNA]</scope>
    <source>
        <strain evidence="7 8">YIM65754</strain>
    </source>
</reference>
<name>A0ABU7LGK5_9NOCA</name>
<feature type="transmembrane region" description="Helical" evidence="6">
    <location>
        <begin position="287"/>
        <end position="307"/>
    </location>
</feature>
<comment type="caution">
    <text evidence="7">The sequence shown here is derived from an EMBL/GenBank/DDBJ whole genome shotgun (WGS) entry which is preliminary data.</text>
</comment>
<comment type="subcellular location">
    <subcellularLocation>
        <location evidence="1">Cell membrane</location>
        <topology evidence="1">Multi-pass membrane protein</topology>
    </subcellularLocation>
</comment>
<organism evidence="7 8">
    <name type="scientific">Rhodococcus artemisiae</name>
    <dbReference type="NCBI Taxonomy" id="714159"/>
    <lineage>
        <taxon>Bacteria</taxon>
        <taxon>Bacillati</taxon>
        <taxon>Actinomycetota</taxon>
        <taxon>Actinomycetes</taxon>
        <taxon>Mycobacteriales</taxon>
        <taxon>Nocardiaceae</taxon>
        <taxon>Rhodococcus</taxon>
    </lineage>
</organism>
<feature type="transmembrane region" description="Helical" evidence="6">
    <location>
        <begin position="213"/>
        <end position="237"/>
    </location>
</feature>
<evidence type="ECO:0000256" key="3">
    <source>
        <dbReference type="ARBA" id="ARBA00022692"/>
    </source>
</evidence>
<keyword evidence="8" id="KW-1185">Reference proteome</keyword>
<feature type="transmembrane region" description="Helical" evidence="6">
    <location>
        <begin position="20"/>
        <end position="39"/>
    </location>
</feature>
<feature type="transmembrane region" description="Helical" evidence="6">
    <location>
        <begin position="243"/>
        <end position="266"/>
    </location>
</feature>
<dbReference type="PANTHER" id="PTHR30250">
    <property type="entry name" value="PST FAMILY PREDICTED COLANIC ACID TRANSPORTER"/>
    <property type="match status" value="1"/>
</dbReference>
<feature type="transmembrane region" description="Helical" evidence="6">
    <location>
        <begin position="170"/>
        <end position="192"/>
    </location>
</feature>
<feature type="transmembrane region" description="Helical" evidence="6">
    <location>
        <begin position="86"/>
        <end position="109"/>
    </location>
</feature>
<evidence type="ECO:0000256" key="5">
    <source>
        <dbReference type="ARBA" id="ARBA00023136"/>
    </source>
</evidence>
<keyword evidence="3 6" id="KW-0812">Transmembrane</keyword>
<evidence type="ECO:0008006" key="9">
    <source>
        <dbReference type="Google" id="ProtNLM"/>
    </source>
</evidence>